<dbReference type="AlphaFoldDB" id="O74280"/>
<organism evidence="1">
    <name type="scientific">Coprinopsis cinerea</name>
    <name type="common">Inky cap fungus</name>
    <name type="synonym">Hormographiella aspergillata</name>
    <dbReference type="NCBI Taxonomy" id="5346"/>
    <lineage>
        <taxon>Eukaryota</taxon>
        <taxon>Fungi</taxon>
        <taxon>Dikarya</taxon>
        <taxon>Basidiomycota</taxon>
        <taxon>Agaricomycotina</taxon>
        <taxon>Agaricomycetes</taxon>
        <taxon>Agaricomycetidae</taxon>
        <taxon>Agaricales</taxon>
        <taxon>Agaricineae</taxon>
        <taxon>Psathyrellaceae</taxon>
        <taxon>Coprinopsis</taxon>
    </lineage>
</organism>
<dbReference type="GO" id="GO:0000772">
    <property type="term" value="F:mating pheromone activity"/>
    <property type="evidence" value="ECO:0007669"/>
    <property type="project" value="InterPro"/>
</dbReference>
<protein>
    <submittedName>
        <fullName evidence="1">Pheromone</fullName>
    </submittedName>
</protein>
<dbReference type="EMBL" id="Y11078">
    <property type="protein sequence ID" value="CAA71960.1"/>
    <property type="molecule type" value="Genomic_DNA"/>
</dbReference>
<accession>O74280</accession>
<gene>
    <name evidence="1" type="primary">phb1.1</name>
</gene>
<reference evidence="1" key="1">
    <citation type="journal article" date="1998" name="Genetics">
        <title>A large pheromone and receptor gene complex determines multiple B mating type specificities in Coprinus cinereus.</title>
        <authorList>
            <person name="O'Shea S.F."/>
            <person name="Chaure P.T."/>
            <person name="Halsall J.R."/>
            <person name="Olesnicky N.S."/>
            <person name="Leibbrandt A."/>
            <person name="Connerton I.F."/>
            <person name="Casselton L.A."/>
        </authorList>
    </citation>
    <scope>NUCLEOTIDE SEQUENCE</scope>
    <source>
        <strain evidence="1">H9</strain>
    </source>
</reference>
<dbReference type="InterPro" id="IPR012597">
    <property type="entry name" value="Pheromone"/>
</dbReference>
<proteinExistence type="predicted"/>
<sequence length="59" mass="6418">MDSFDSLDSLNLSVEETTLQTLIESMDTTDAASESERDAILINSERDPGFTSKGFCVIA</sequence>
<evidence type="ECO:0000313" key="1">
    <source>
        <dbReference type="EMBL" id="CAA71960.1"/>
    </source>
</evidence>
<name>O74280_COPCI</name>
<dbReference type="Pfam" id="PF08015">
    <property type="entry name" value="Pheromone"/>
    <property type="match status" value="1"/>
</dbReference>
<dbReference type="GO" id="GO:0016020">
    <property type="term" value="C:membrane"/>
    <property type="evidence" value="ECO:0007669"/>
    <property type="project" value="InterPro"/>
</dbReference>